<dbReference type="OrthoDB" id="9813903at2"/>
<dbReference type="SUPFAM" id="SSF55073">
    <property type="entry name" value="Nucleotide cyclase"/>
    <property type="match status" value="1"/>
</dbReference>
<dbReference type="SUPFAM" id="SSF52172">
    <property type="entry name" value="CheY-like"/>
    <property type="match status" value="1"/>
</dbReference>
<keyword evidence="2" id="KW-0902">Two-component regulatory system</keyword>
<dbReference type="EMBL" id="FYEK01000072">
    <property type="protein sequence ID" value="SNB74229.1"/>
    <property type="molecule type" value="Genomic_DNA"/>
</dbReference>
<dbReference type="Proteomes" id="UP000197025">
    <property type="component" value="Unassembled WGS sequence"/>
</dbReference>
<dbReference type="InterPro" id="IPR001789">
    <property type="entry name" value="Sig_transdc_resp-reg_receiver"/>
</dbReference>
<dbReference type="GO" id="GO:0032993">
    <property type="term" value="C:protein-DNA complex"/>
    <property type="evidence" value="ECO:0007669"/>
    <property type="project" value="TreeGrafter"/>
</dbReference>
<keyword evidence="1 6" id="KW-0597">Phosphoprotein</keyword>
<protein>
    <submittedName>
        <fullName evidence="8">Response regulators consisting of a CheY-like receiver domain and a winged-helix DNA-binding domain</fullName>
    </submittedName>
</protein>
<dbReference type="SMART" id="SM00267">
    <property type="entry name" value="GGDEF"/>
    <property type="match status" value="1"/>
</dbReference>
<dbReference type="InterPro" id="IPR011006">
    <property type="entry name" value="CheY-like_superfamily"/>
</dbReference>
<dbReference type="PANTHER" id="PTHR48111:SF4">
    <property type="entry name" value="DNA-BINDING DUAL TRANSCRIPTIONAL REGULATOR OMPR"/>
    <property type="match status" value="1"/>
</dbReference>
<dbReference type="Gene3D" id="6.10.250.690">
    <property type="match status" value="1"/>
</dbReference>
<keyword evidence="5" id="KW-0804">Transcription</keyword>
<evidence type="ECO:0000259" key="7">
    <source>
        <dbReference type="PROSITE" id="PS50110"/>
    </source>
</evidence>
<evidence type="ECO:0000256" key="1">
    <source>
        <dbReference type="ARBA" id="ARBA00022553"/>
    </source>
</evidence>
<dbReference type="Pfam" id="PF00072">
    <property type="entry name" value="Response_reg"/>
    <property type="match status" value="1"/>
</dbReference>
<evidence type="ECO:0000313" key="8">
    <source>
        <dbReference type="EMBL" id="SNB74229.1"/>
    </source>
</evidence>
<sequence length="285" mass="31888">MARVATLLIVEDEPETAGLLGNYFQAQGYEVLTAASGEEALALARERLPDLVVLDIRLPDIDGFEVFRQLRAHRRTREIPVIFLTEKREREDRLAGLELGAYDYIPKPFSLQELRARVQNILRRSQVEPAFDGLTGLPGRPLILEHLREQLGRADWAAILIGLDGLEAFGERYGFIARDDAIRAVGLVLAGVNHESGDPFFLGHLGEGWFVIVGERHLLGPAAERMVARLKNALPYFYPLQDVEEHPENLPPLQVVTAQVHGAEGPFHHPEEILGRLQARKRAVP</sequence>
<evidence type="ECO:0000256" key="2">
    <source>
        <dbReference type="ARBA" id="ARBA00023012"/>
    </source>
</evidence>
<reference evidence="9" key="1">
    <citation type="submission" date="2017-06" db="EMBL/GenBank/DDBJ databases">
        <authorList>
            <person name="Varghese N."/>
            <person name="Submissions S."/>
        </authorList>
    </citation>
    <scope>NUCLEOTIDE SEQUENCE [LARGE SCALE GENOMIC DNA]</scope>
    <source>
        <strain evidence="9">JAD2</strain>
    </source>
</reference>
<dbReference type="InterPro" id="IPR029787">
    <property type="entry name" value="Nucleotide_cyclase"/>
</dbReference>
<dbReference type="InParanoid" id="A0A212RNW9"/>
<dbReference type="GO" id="GO:0005829">
    <property type="term" value="C:cytosol"/>
    <property type="evidence" value="ECO:0007669"/>
    <property type="project" value="TreeGrafter"/>
</dbReference>
<evidence type="ECO:0000256" key="6">
    <source>
        <dbReference type="PROSITE-ProRule" id="PRU00169"/>
    </source>
</evidence>
<dbReference type="Gene3D" id="3.30.70.270">
    <property type="match status" value="1"/>
</dbReference>
<dbReference type="GO" id="GO:0000156">
    <property type="term" value="F:phosphorelay response regulator activity"/>
    <property type="evidence" value="ECO:0007669"/>
    <property type="project" value="TreeGrafter"/>
</dbReference>
<dbReference type="AlphaFoldDB" id="A0A212RNW9"/>
<keyword evidence="4 8" id="KW-0238">DNA-binding</keyword>
<feature type="modified residue" description="4-aspartylphosphate" evidence="6">
    <location>
        <position position="55"/>
    </location>
</feature>
<dbReference type="PROSITE" id="PS50110">
    <property type="entry name" value="RESPONSE_REGULATORY"/>
    <property type="match status" value="1"/>
</dbReference>
<proteinExistence type="predicted"/>
<evidence type="ECO:0000313" key="9">
    <source>
        <dbReference type="Proteomes" id="UP000197025"/>
    </source>
</evidence>
<dbReference type="FunFam" id="3.40.50.2300:FF:000001">
    <property type="entry name" value="DNA-binding response regulator PhoB"/>
    <property type="match status" value="1"/>
</dbReference>
<gene>
    <name evidence="8" type="ORF">SAMN02746019_00017700</name>
</gene>
<dbReference type="InterPro" id="IPR043128">
    <property type="entry name" value="Rev_trsase/Diguanyl_cyclase"/>
</dbReference>
<evidence type="ECO:0000256" key="3">
    <source>
        <dbReference type="ARBA" id="ARBA00023015"/>
    </source>
</evidence>
<evidence type="ECO:0000256" key="5">
    <source>
        <dbReference type="ARBA" id="ARBA00023163"/>
    </source>
</evidence>
<dbReference type="GO" id="GO:0000976">
    <property type="term" value="F:transcription cis-regulatory region binding"/>
    <property type="evidence" value="ECO:0007669"/>
    <property type="project" value="TreeGrafter"/>
</dbReference>
<name>A0A212RNW9_9CHLR</name>
<dbReference type="RefSeq" id="WP_088572286.1">
    <property type="nucleotide sequence ID" value="NZ_FYEK01000072.1"/>
</dbReference>
<dbReference type="SMART" id="SM00448">
    <property type="entry name" value="REC"/>
    <property type="match status" value="1"/>
</dbReference>
<feature type="domain" description="Response regulatory" evidence="7">
    <location>
        <begin position="6"/>
        <end position="122"/>
    </location>
</feature>
<dbReference type="GO" id="GO:0006355">
    <property type="term" value="P:regulation of DNA-templated transcription"/>
    <property type="evidence" value="ECO:0007669"/>
    <property type="project" value="TreeGrafter"/>
</dbReference>
<keyword evidence="9" id="KW-1185">Reference proteome</keyword>
<dbReference type="InterPro" id="IPR000160">
    <property type="entry name" value="GGDEF_dom"/>
</dbReference>
<keyword evidence="3" id="KW-0805">Transcription regulation</keyword>
<dbReference type="InterPro" id="IPR039420">
    <property type="entry name" value="WalR-like"/>
</dbReference>
<organism evidence="8 9">
    <name type="scientific">Thermoflexus hugenholtzii JAD2</name>
    <dbReference type="NCBI Taxonomy" id="877466"/>
    <lineage>
        <taxon>Bacteria</taxon>
        <taxon>Bacillati</taxon>
        <taxon>Chloroflexota</taxon>
        <taxon>Thermoflexia</taxon>
        <taxon>Thermoflexales</taxon>
        <taxon>Thermoflexaceae</taxon>
        <taxon>Thermoflexus</taxon>
    </lineage>
</organism>
<evidence type="ECO:0000256" key="4">
    <source>
        <dbReference type="ARBA" id="ARBA00023125"/>
    </source>
</evidence>
<accession>A0A212RNW9</accession>
<dbReference type="PANTHER" id="PTHR48111">
    <property type="entry name" value="REGULATOR OF RPOS"/>
    <property type="match status" value="1"/>
</dbReference>
<dbReference type="Gene3D" id="3.40.50.2300">
    <property type="match status" value="1"/>
</dbReference>